<dbReference type="AlphaFoldDB" id="A0AAN5C695"/>
<gene>
    <name evidence="1" type="ORF">PMAYCL1PPCAC_01697</name>
</gene>
<comment type="caution">
    <text evidence="1">The sequence shown here is derived from an EMBL/GenBank/DDBJ whole genome shotgun (WGS) entry which is preliminary data.</text>
</comment>
<dbReference type="Proteomes" id="UP001328107">
    <property type="component" value="Unassembled WGS sequence"/>
</dbReference>
<organism evidence="1 2">
    <name type="scientific">Pristionchus mayeri</name>
    <dbReference type="NCBI Taxonomy" id="1317129"/>
    <lineage>
        <taxon>Eukaryota</taxon>
        <taxon>Metazoa</taxon>
        <taxon>Ecdysozoa</taxon>
        <taxon>Nematoda</taxon>
        <taxon>Chromadorea</taxon>
        <taxon>Rhabditida</taxon>
        <taxon>Rhabditina</taxon>
        <taxon>Diplogasteromorpha</taxon>
        <taxon>Diplogasteroidea</taxon>
        <taxon>Neodiplogasteridae</taxon>
        <taxon>Pristionchus</taxon>
    </lineage>
</organism>
<dbReference type="EMBL" id="BTRK01000001">
    <property type="protein sequence ID" value="GMR31502.1"/>
    <property type="molecule type" value="Genomic_DNA"/>
</dbReference>
<accession>A0AAN5C695</accession>
<name>A0AAN5C695_9BILA</name>
<evidence type="ECO:0000313" key="2">
    <source>
        <dbReference type="Proteomes" id="UP001328107"/>
    </source>
</evidence>
<feature type="non-terminal residue" evidence="1">
    <location>
        <position position="84"/>
    </location>
</feature>
<reference evidence="2" key="1">
    <citation type="submission" date="2022-10" db="EMBL/GenBank/DDBJ databases">
        <title>Genome assembly of Pristionchus species.</title>
        <authorList>
            <person name="Yoshida K."/>
            <person name="Sommer R.J."/>
        </authorList>
    </citation>
    <scope>NUCLEOTIDE SEQUENCE [LARGE SCALE GENOMIC DNA]</scope>
    <source>
        <strain evidence="2">RS5460</strain>
    </source>
</reference>
<feature type="non-terminal residue" evidence="1">
    <location>
        <position position="1"/>
    </location>
</feature>
<proteinExistence type="predicted"/>
<protein>
    <submittedName>
        <fullName evidence="1">Uncharacterized protein</fullName>
    </submittedName>
</protein>
<sequence>HVVQPFGSIRVRGRTAILQNLILSNLSGVIGIRIKPDLVHRLNSSIFALVFVVLSAVPSRPSSHGSSPFEILRGNLEWLLSGNE</sequence>
<keyword evidence="2" id="KW-1185">Reference proteome</keyword>
<evidence type="ECO:0000313" key="1">
    <source>
        <dbReference type="EMBL" id="GMR31502.1"/>
    </source>
</evidence>